<dbReference type="PANTHER" id="PTHR12544:SF29">
    <property type="entry name" value="GLUTAMINASE"/>
    <property type="match status" value="1"/>
</dbReference>
<dbReference type="Gene3D" id="3.40.710.10">
    <property type="entry name" value="DD-peptidase/beta-lactamase superfamily"/>
    <property type="match status" value="1"/>
</dbReference>
<dbReference type="NCBIfam" id="TIGR03814">
    <property type="entry name" value="Gln_ase"/>
    <property type="match status" value="1"/>
</dbReference>
<evidence type="ECO:0000256" key="1">
    <source>
        <dbReference type="ARBA" id="ARBA00011076"/>
    </source>
</evidence>
<dbReference type="GeneID" id="97186831"/>
<evidence type="ECO:0000256" key="4">
    <source>
        <dbReference type="ARBA" id="ARBA00022801"/>
    </source>
</evidence>
<keyword evidence="8" id="KW-1185">Reference proteome</keyword>
<dbReference type="EMBL" id="JASSOM010000002">
    <property type="protein sequence ID" value="MDK9361747.1"/>
    <property type="molecule type" value="Genomic_DNA"/>
</dbReference>
<comment type="catalytic activity">
    <reaction evidence="5 6">
        <text>L-glutamine + H2O = L-glutamate + NH4(+)</text>
        <dbReference type="Rhea" id="RHEA:15889"/>
        <dbReference type="ChEBI" id="CHEBI:15377"/>
        <dbReference type="ChEBI" id="CHEBI:28938"/>
        <dbReference type="ChEBI" id="CHEBI:29985"/>
        <dbReference type="ChEBI" id="CHEBI:58359"/>
        <dbReference type="EC" id="3.5.1.2"/>
    </reaction>
</comment>
<comment type="subunit">
    <text evidence="2 6">Homotetramer.</text>
</comment>
<dbReference type="RefSeq" id="WP_282495255.1">
    <property type="nucleotide sequence ID" value="NZ_JASCAP010000043.1"/>
</dbReference>
<accession>A0AAP4FVX7</accession>
<dbReference type="FunFam" id="3.40.710.10:FF:000005">
    <property type="entry name" value="Glutaminase"/>
    <property type="match status" value="1"/>
</dbReference>
<name>A0AAP4FVX7_9ENTR</name>
<evidence type="ECO:0000256" key="3">
    <source>
        <dbReference type="ARBA" id="ARBA00012918"/>
    </source>
</evidence>
<dbReference type="PANTHER" id="PTHR12544">
    <property type="entry name" value="GLUTAMINASE"/>
    <property type="match status" value="1"/>
</dbReference>
<feature type="binding site" evidence="6">
    <location>
        <position position="168"/>
    </location>
    <ligand>
        <name>substrate</name>
    </ligand>
</feature>
<reference evidence="7 8" key="1">
    <citation type="submission" date="2023-06" db="EMBL/GenBank/DDBJ databases">
        <title>Identification and characterization of antibiotic-resistant Gram-negative bacteria.</title>
        <authorList>
            <person name="Cho G.-S."/>
            <person name="Lee J."/>
            <person name="Tai E."/>
            <person name="Jeong S."/>
            <person name="Kim I."/>
            <person name="Kim B.-E."/>
            <person name="Jeong M.-I."/>
            <person name="Oh K.-K."/>
            <person name="Franz C.M.A.P."/>
        </authorList>
    </citation>
    <scope>NUCLEOTIDE SEQUENCE [LARGE SCALE GENOMIC DNA]</scope>
    <source>
        <strain evidence="7 8">V106_12</strain>
    </source>
</reference>
<proteinExistence type="inferred from homology"/>
<dbReference type="InterPro" id="IPR015868">
    <property type="entry name" value="Glutaminase"/>
</dbReference>
<dbReference type="NCBIfam" id="NF002132">
    <property type="entry name" value="PRK00971.1-1"/>
    <property type="match status" value="1"/>
</dbReference>
<sequence length="308" mass="33512">MAAVIDNQMLEEILAQVRPLIGQGKVADYIPALACVSGNKLGIAICTVKGELYQAGDAAERFSIQSISKVLSLVAAMRQYDEDEIWQRVGKDPSGQPFNSLLQLEIEQGKPRNPFINAGALVVCDMLQSRLSAPRQRMLEIVRELSGVSDLSYDATVARSEFEHSARNAAIAWLMKSFGNFHNDVATVLQNYFHYCALKMSCVELARTFMFLADQGFSSLHNQAVVTPMQARQVNALMATSGMYQNAGEFAWRVGLPAKSGVGGGVVAIVPHEMAIAVWSPELDDAGNSLAGVAVLEQLTQRLGRSVY</sequence>
<comment type="similarity">
    <text evidence="1 6">Belongs to the glutaminase family.</text>
</comment>
<dbReference type="SUPFAM" id="SSF56601">
    <property type="entry name" value="beta-lactamase/transpeptidase-like"/>
    <property type="match status" value="1"/>
</dbReference>
<dbReference type="GO" id="GO:0006543">
    <property type="term" value="P:L-glutamine catabolic process"/>
    <property type="evidence" value="ECO:0007669"/>
    <property type="project" value="TreeGrafter"/>
</dbReference>
<evidence type="ECO:0000256" key="2">
    <source>
        <dbReference type="ARBA" id="ARBA00011881"/>
    </source>
</evidence>
<organism evidence="7 8">
    <name type="scientific">Lelliottia wanjuensis</name>
    <dbReference type="NCBI Taxonomy" id="3050585"/>
    <lineage>
        <taxon>Bacteria</taxon>
        <taxon>Pseudomonadati</taxon>
        <taxon>Pseudomonadota</taxon>
        <taxon>Gammaproteobacteria</taxon>
        <taxon>Enterobacterales</taxon>
        <taxon>Enterobacteriaceae</taxon>
        <taxon>Lelliottia</taxon>
    </lineage>
</organism>
<gene>
    <name evidence="7" type="primary">glsB</name>
    <name evidence="6" type="synonym">glsA</name>
    <name evidence="7" type="ORF">QQF32_00720</name>
</gene>
<feature type="binding site" evidence="6">
    <location>
        <position position="244"/>
    </location>
    <ligand>
        <name>substrate</name>
    </ligand>
</feature>
<dbReference type="Pfam" id="PF04960">
    <property type="entry name" value="Glutaminase"/>
    <property type="match status" value="1"/>
</dbReference>
<dbReference type="Proteomes" id="UP001223214">
    <property type="component" value="Unassembled WGS sequence"/>
</dbReference>
<keyword evidence="6" id="KW-0007">Acetylation</keyword>
<feature type="binding site" evidence="6">
    <location>
        <position position="262"/>
    </location>
    <ligand>
        <name>substrate</name>
    </ligand>
</feature>
<comment type="caution">
    <text evidence="7">The sequence shown here is derived from an EMBL/GenBank/DDBJ whole genome shotgun (WGS) entry which is preliminary data.</text>
</comment>
<dbReference type="GO" id="GO:0006537">
    <property type="term" value="P:glutamate biosynthetic process"/>
    <property type="evidence" value="ECO:0007669"/>
    <property type="project" value="TreeGrafter"/>
</dbReference>
<dbReference type="GO" id="GO:0004359">
    <property type="term" value="F:glutaminase activity"/>
    <property type="evidence" value="ECO:0007669"/>
    <property type="project" value="UniProtKB-UniRule"/>
</dbReference>
<evidence type="ECO:0000313" key="7">
    <source>
        <dbReference type="EMBL" id="MDK9361747.1"/>
    </source>
</evidence>
<feature type="binding site" evidence="6">
    <location>
        <position position="192"/>
    </location>
    <ligand>
        <name>substrate</name>
    </ligand>
</feature>
<evidence type="ECO:0000256" key="6">
    <source>
        <dbReference type="HAMAP-Rule" id="MF_00313"/>
    </source>
</evidence>
<dbReference type="AlphaFoldDB" id="A0AAP4FVX7"/>
<evidence type="ECO:0000256" key="5">
    <source>
        <dbReference type="ARBA" id="ARBA00049534"/>
    </source>
</evidence>
<dbReference type="InterPro" id="IPR012338">
    <property type="entry name" value="Beta-lactam/transpept-like"/>
</dbReference>
<protein>
    <recommendedName>
        <fullName evidence="3 6">Glutaminase</fullName>
        <ecNumber evidence="3 6">3.5.1.2</ecNumber>
    </recommendedName>
</protein>
<dbReference type="HAMAP" id="MF_00313">
    <property type="entry name" value="Glutaminase"/>
    <property type="match status" value="1"/>
</dbReference>
<evidence type="ECO:0000313" key="8">
    <source>
        <dbReference type="Proteomes" id="UP001223214"/>
    </source>
</evidence>
<keyword evidence="4 6" id="KW-0378">Hydrolase</keyword>
<feature type="binding site" evidence="6">
    <location>
        <position position="161"/>
    </location>
    <ligand>
        <name>substrate</name>
    </ligand>
</feature>
<dbReference type="EC" id="3.5.1.2" evidence="3 6"/>
<feature type="binding site" evidence="6">
    <location>
        <position position="117"/>
    </location>
    <ligand>
        <name>substrate</name>
    </ligand>
</feature>
<feature type="binding site" evidence="6">
    <location>
        <position position="66"/>
    </location>
    <ligand>
        <name>substrate</name>
    </ligand>
</feature>
<dbReference type="NCBIfam" id="NF002133">
    <property type="entry name" value="PRK00971.1-2"/>
    <property type="match status" value="1"/>
</dbReference>